<sequence length="108" mass="11222">MDTKGSDTSGGSFSTLSPYSGIHVPELDMYSAPVVFGGGLSFLPASAPGSVIADSECRLQGPKDRGNVCASIFDEDFMSVGLASLIDEEASSFHNMAAASLLNDTAYY</sequence>
<dbReference type="EMBL" id="HBGG01035889">
    <property type="protein sequence ID" value="CAD9216497.1"/>
    <property type="molecule type" value="Transcribed_RNA"/>
</dbReference>
<organism evidence="1">
    <name type="scientific">Tetraselmis chuii</name>
    <dbReference type="NCBI Taxonomy" id="63592"/>
    <lineage>
        <taxon>Eukaryota</taxon>
        <taxon>Viridiplantae</taxon>
        <taxon>Chlorophyta</taxon>
        <taxon>core chlorophytes</taxon>
        <taxon>Chlorodendrophyceae</taxon>
        <taxon>Chlorodendrales</taxon>
        <taxon>Chlorodendraceae</taxon>
        <taxon>Tetraselmis</taxon>
    </lineage>
</organism>
<reference evidence="1" key="1">
    <citation type="submission" date="2021-01" db="EMBL/GenBank/DDBJ databases">
        <authorList>
            <person name="Corre E."/>
            <person name="Pelletier E."/>
            <person name="Niang G."/>
            <person name="Scheremetjew M."/>
            <person name="Finn R."/>
            <person name="Kale V."/>
            <person name="Holt S."/>
            <person name="Cochrane G."/>
            <person name="Meng A."/>
            <person name="Brown T."/>
            <person name="Cohen L."/>
        </authorList>
    </citation>
    <scope>NUCLEOTIDE SEQUENCE</scope>
    <source>
        <strain evidence="1">PLY429</strain>
    </source>
</reference>
<gene>
    <name evidence="1" type="ORF">TCHU04912_LOCUS18741</name>
</gene>
<dbReference type="AlphaFoldDB" id="A0A7S1T2J6"/>
<protein>
    <submittedName>
        <fullName evidence="1">Uncharacterized protein</fullName>
    </submittedName>
</protein>
<proteinExistence type="predicted"/>
<name>A0A7S1T2J6_9CHLO</name>
<accession>A0A7S1T2J6</accession>
<evidence type="ECO:0000313" key="1">
    <source>
        <dbReference type="EMBL" id="CAD9216497.1"/>
    </source>
</evidence>